<reference evidence="2" key="2">
    <citation type="submission" date="2019-08" db="EMBL/GenBank/DDBJ databases">
        <title>Investigation of anaerobic lignin degradation for improved lignocellulosic biofuels.</title>
        <authorList>
            <person name="Deangelis K.PhD."/>
        </authorList>
    </citation>
    <scope>NUCLEOTIDE SEQUENCE [LARGE SCALE GENOMIC DNA]</scope>
    <source>
        <strain evidence="2">128R</strain>
    </source>
</reference>
<evidence type="ECO:0000256" key="1">
    <source>
        <dbReference type="SAM" id="MobiDB-lite"/>
    </source>
</evidence>
<dbReference type="AlphaFoldDB" id="A0A542CVQ4"/>
<accession>A0A542CVQ4</accession>
<protein>
    <submittedName>
        <fullName evidence="2">Uncharacterized protein</fullName>
    </submittedName>
</protein>
<organism evidence="2">
    <name type="scientific">Serratia fonticola</name>
    <dbReference type="NCBI Taxonomy" id="47917"/>
    <lineage>
        <taxon>Bacteria</taxon>
        <taxon>Pseudomonadati</taxon>
        <taxon>Pseudomonadota</taxon>
        <taxon>Gammaproteobacteria</taxon>
        <taxon>Enterobacterales</taxon>
        <taxon>Yersiniaceae</taxon>
        <taxon>Serratia</taxon>
    </lineage>
</organism>
<reference evidence="2" key="1">
    <citation type="submission" date="2019-06" db="EMBL/GenBank/DDBJ databases">
        <authorList>
            <person name="Deangelis K."/>
            <person name="Huntemann M."/>
            <person name="Clum A."/>
            <person name="Pillay M."/>
            <person name="Palaniappan K."/>
            <person name="Varghese N."/>
            <person name="Mikhailova N."/>
            <person name="Stamatis D."/>
            <person name="Reddy T."/>
            <person name="Daum C."/>
            <person name="Shapiro N."/>
            <person name="Ivanova N."/>
            <person name="Kyrpides N."/>
            <person name="Woyke T."/>
        </authorList>
    </citation>
    <scope>NUCLEOTIDE SEQUENCE [LARGE SCALE GENOMIC DNA]</scope>
    <source>
        <strain evidence="2">128R</strain>
    </source>
</reference>
<dbReference type="EMBL" id="VISQ01000001">
    <property type="protein sequence ID" value="TVZ69397.1"/>
    <property type="molecule type" value="Genomic_DNA"/>
</dbReference>
<comment type="caution">
    <text evidence="2">The sequence shown here is derived from an EMBL/GenBank/DDBJ whole genome shotgun (WGS) entry which is preliminary data.</text>
</comment>
<name>A0A542CVQ4_SERFO</name>
<proteinExistence type="predicted"/>
<evidence type="ECO:0000313" key="2">
    <source>
        <dbReference type="EMBL" id="TVZ69397.1"/>
    </source>
</evidence>
<gene>
    <name evidence="2" type="ORF">FHU10_1905</name>
</gene>
<sequence length="96" mass="10056">MATSPHSIHHAAAAGYQANADRYVLGRPDYPAEIAAPTGGRGRGAAGEGNAHDALPDLRVLYDQGLSMPLTLTLSHRERGRSVPPVIFSANLTPGE</sequence>
<feature type="region of interest" description="Disordered" evidence="1">
    <location>
        <begin position="30"/>
        <end position="51"/>
    </location>
</feature>